<evidence type="ECO:0000313" key="1">
    <source>
        <dbReference type="EMBL" id="MPY34961.1"/>
    </source>
</evidence>
<comment type="caution">
    <text evidence="1">The sequence shown here is derived from an EMBL/GenBank/DDBJ whole genome shotgun (WGS) entry which is preliminary data.</text>
</comment>
<dbReference type="PANTHER" id="PTHR48419">
    <property type="entry name" value="SULFOTRANSFERASE DOMAIN-CONTAINING PROTEIN"/>
    <property type="match status" value="1"/>
</dbReference>
<accession>A0A5N8VID6</accession>
<organism evidence="1 2">
    <name type="scientific">Streptomyces adustus</name>
    <dbReference type="NCBI Taxonomy" id="1609272"/>
    <lineage>
        <taxon>Bacteria</taxon>
        <taxon>Bacillati</taxon>
        <taxon>Actinomycetota</taxon>
        <taxon>Actinomycetes</taxon>
        <taxon>Kitasatosporales</taxon>
        <taxon>Streptomycetaceae</taxon>
        <taxon>Streptomyces</taxon>
    </lineage>
</organism>
<name>A0A5N8VID6_9ACTN</name>
<keyword evidence="2" id="KW-1185">Reference proteome</keyword>
<dbReference type="InterPro" id="IPR053226">
    <property type="entry name" value="Pyrrolopyrazine_biosynth_F"/>
</dbReference>
<dbReference type="GO" id="GO:0016740">
    <property type="term" value="F:transferase activity"/>
    <property type="evidence" value="ECO:0007669"/>
    <property type="project" value="UniProtKB-KW"/>
</dbReference>
<sequence>MGHESERIPVLALWSAPRCRSTAFARMMTERGDRAVVHEPFSRVVDFGEVEVGDRIARDERDVLAALRAVAADGPVFFKDTTDFHYPALLADEDFLSAATHTFIIRDPAEAIASHHALNPDLGRDEIGFARLYEIFTAVQAATGTTPVVIDSDDLLDRPADTVRAYCDAVGIPFLPDALSWQPGMRSEWRSTGKWHKSTSETAGFARSAGGGAEAVAADPVLRAHRDYHQPYYEKLRAVALRP</sequence>
<dbReference type="Gene3D" id="3.40.50.300">
    <property type="entry name" value="P-loop containing nucleotide triphosphate hydrolases"/>
    <property type="match status" value="1"/>
</dbReference>
<dbReference type="AlphaFoldDB" id="A0A5N8VID6"/>
<dbReference type="InterPro" id="IPR027417">
    <property type="entry name" value="P-loop_NTPase"/>
</dbReference>
<dbReference type="SUPFAM" id="SSF52540">
    <property type="entry name" value="P-loop containing nucleoside triphosphate hydrolases"/>
    <property type="match status" value="1"/>
</dbReference>
<dbReference type="RefSeq" id="WP_162469219.1">
    <property type="nucleotide sequence ID" value="NZ_VJZD01000136.1"/>
</dbReference>
<evidence type="ECO:0000313" key="2">
    <source>
        <dbReference type="Proteomes" id="UP000325849"/>
    </source>
</evidence>
<dbReference type="Proteomes" id="UP000325849">
    <property type="component" value="Unassembled WGS sequence"/>
</dbReference>
<reference evidence="1 2" key="1">
    <citation type="submission" date="2019-07" db="EMBL/GenBank/DDBJ databases">
        <title>New species of Amycolatopsis and Streptomyces.</title>
        <authorList>
            <person name="Duangmal K."/>
            <person name="Teo W.F.A."/>
            <person name="Lipun K."/>
        </authorList>
    </citation>
    <scope>NUCLEOTIDE SEQUENCE [LARGE SCALE GENOMIC DNA]</scope>
    <source>
        <strain evidence="1 2">NBRC 109810</strain>
    </source>
</reference>
<keyword evidence="1" id="KW-0808">Transferase</keyword>
<gene>
    <name evidence="1" type="ORF">FNH09_28085</name>
</gene>
<dbReference type="PANTHER" id="PTHR48419:SF1">
    <property type="entry name" value="SULFOTRANSFERASE DOMAIN-CONTAINING PROTEIN"/>
    <property type="match status" value="1"/>
</dbReference>
<dbReference type="EMBL" id="VJZD01000136">
    <property type="protein sequence ID" value="MPY34961.1"/>
    <property type="molecule type" value="Genomic_DNA"/>
</dbReference>
<protein>
    <submittedName>
        <fullName evidence="1">Sulfotransferase family protein</fullName>
    </submittedName>
</protein>
<proteinExistence type="predicted"/>
<dbReference type="Pfam" id="PF19798">
    <property type="entry name" value="Sulfotransfer_5"/>
    <property type="match status" value="1"/>
</dbReference>